<gene>
    <name evidence="1" type="ORF">U2F25_33445</name>
</gene>
<organism evidence="1 2">
    <name type="scientific">Micromonospora sicca</name>
    <dbReference type="NCBI Taxonomy" id="2202420"/>
    <lineage>
        <taxon>Bacteria</taxon>
        <taxon>Bacillati</taxon>
        <taxon>Actinomycetota</taxon>
        <taxon>Actinomycetes</taxon>
        <taxon>Micromonosporales</taxon>
        <taxon>Micromonosporaceae</taxon>
        <taxon>Micromonospora</taxon>
    </lineage>
</organism>
<accession>A0ABU5JPJ6</accession>
<name>A0ABU5JPJ6_9ACTN</name>
<protein>
    <submittedName>
        <fullName evidence="1">Uncharacterized protein</fullName>
    </submittedName>
</protein>
<evidence type="ECO:0000313" key="1">
    <source>
        <dbReference type="EMBL" id="MDZ5494294.1"/>
    </source>
</evidence>
<proteinExistence type="predicted"/>
<dbReference type="RefSeq" id="WP_322443769.1">
    <property type="nucleotide sequence ID" value="NZ_JAXOTQ010000068.1"/>
</dbReference>
<dbReference type="Proteomes" id="UP001290101">
    <property type="component" value="Unassembled WGS sequence"/>
</dbReference>
<sequence length="193" mass="22059">MTDLEEEFAFFAKATEERSAEHRQIINTAVENKWWSIAGSLLRMELDSLIRVNYLRTHPNDRAQILSACVAGLGFGIPKQDGAGIKRIPDAVMVPKGGWEQRVYDFGNRFVHLTEAHNYTERDPFIALPEDERKAIVEYLDHYHRGKSGVEILSVDSPFDNVARYAPHVLAKIIDNTRYGVEALGREITQKRY</sequence>
<reference evidence="1 2" key="1">
    <citation type="submission" date="2023-12" db="EMBL/GenBank/DDBJ databases">
        <title>Micromonospora sp. nov., isolated from Atacama Desert.</title>
        <authorList>
            <person name="Carro L."/>
            <person name="Golinska P."/>
            <person name="Klenk H.-P."/>
            <person name="Goodfellow M."/>
        </authorList>
    </citation>
    <scope>NUCLEOTIDE SEQUENCE [LARGE SCALE GENOMIC DNA]</scope>
    <source>
        <strain evidence="1 2">4G53</strain>
    </source>
</reference>
<comment type="caution">
    <text evidence="1">The sequence shown here is derived from an EMBL/GenBank/DDBJ whole genome shotgun (WGS) entry which is preliminary data.</text>
</comment>
<evidence type="ECO:0000313" key="2">
    <source>
        <dbReference type="Proteomes" id="UP001290101"/>
    </source>
</evidence>
<dbReference type="EMBL" id="JAXOTQ010000068">
    <property type="protein sequence ID" value="MDZ5494294.1"/>
    <property type="molecule type" value="Genomic_DNA"/>
</dbReference>
<keyword evidence="2" id="KW-1185">Reference proteome</keyword>